<dbReference type="InterPro" id="IPR010982">
    <property type="entry name" value="Lambda_DNA-bd_dom_sf"/>
</dbReference>
<dbReference type="PANTHER" id="PTHR35010">
    <property type="entry name" value="BLL4672 PROTEIN-RELATED"/>
    <property type="match status" value="1"/>
</dbReference>
<evidence type="ECO:0000313" key="2">
    <source>
        <dbReference type="EMBL" id="MFF5289859.1"/>
    </source>
</evidence>
<dbReference type="RefSeq" id="WP_020511603.1">
    <property type="nucleotide sequence ID" value="NZ_JBIAZU010000002.1"/>
</dbReference>
<dbReference type="CDD" id="cd00093">
    <property type="entry name" value="HTH_XRE"/>
    <property type="match status" value="1"/>
</dbReference>
<sequence length="280" mass="30825">MAHNDELSEFLRARRAAMTPESVGLRSPAGRRVPGLRREELASLAGVSVDYYTRLEQGRPITPSEAVLDAIASALRLDPAERAYLHAVARHSPPSRRHTTTKPQSVRPGLLALIEQLGDTPAFVLGRRTDVLAANHLARLVLADFRAMPARDRNAARWLVLDEGARSLFGDDWEQVASDIVGTLRMDAARHPDDPKTTALVGELSVKSKDFSRWWADQKVVEFSSGSKTLHHPLVGELVLETEAMTFPGDPDQLLIVFLAAPSSPSRHALDLLATWTRRG</sequence>
<dbReference type="Proteomes" id="UP001602245">
    <property type="component" value="Unassembled WGS sequence"/>
</dbReference>
<protein>
    <submittedName>
        <fullName evidence="2">Helix-turn-helix transcriptional regulator</fullName>
    </submittedName>
</protein>
<dbReference type="Gene3D" id="3.30.450.180">
    <property type="match status" value="1"/>
</dbReference>
<dbReference type="Pfam" id="PF13560">
    <property type="entry name" value="HTH_31"/>
    <property type="match status" value="1"/>
</dbReference>
<accession>A0ABW6WAZ7</accession>
<dbReference type="PANTHER" id="PTHR35010:SF2">
    <property type="entry name" value="BLL4672 PROTEIN"/>
    <property type="match status" value="1"/>
</dbReference>
<comment type="caution">
    <text evidence="2">The sequence shown here is derived from an EMBL/GenBank/DDBJ whole genome shotgun (WGS) entry which is preliminary data.</text>
</comment>
<dbReference type="EMBL" id="JBIAZU010000002">
    <property type="protein sequence ID" value="MFF5289859.1"/>
    <property type="molecule type" value="Genomic_DNA"/>
</dbReference>
<name>A0ABW6WAZ7_9ACTN</name>
<dbReference type="SMART" id="SM00530">
    <property type="entry name" value="HTH_XRE"/>
    <property type="match status" value="1"/>
</dbReference>
<evidence type="ECO:0000259" key="1">
    <source>
        <dbReference type="PROSITE" id="PS50943"/>
    </source>
</evidence>
<dbReference type="InterPro" id="IPR041413">
    <property type="entry name" value="MLTR_LBD"/>
</dbReference>
<dbReference type="SUPFAM" id="SSF47413">
    <property type="entry name" value="lambda repressor-like DNA-binding domains"/>
    <property type="match status" value="1"/>
</dbReference>
<gene>
    <name evidence="2" type="ORF">ACFY35_10485</name>
</gene>
<keyword evidence="3" id="KW-1185">Reference proteome</keyword>
<dbReference type="Pfam" id="PF17765">
    <property type="entry name" value="MLTR_LBD"/>
    <property type="match status" value="1"/>
</dbReference>
<dbReference type="PROSITE" id="PS50943">
    <property type="entry name" value="HTH_CROC1"/>
    <property type="match status" value="1"/>
</dbReference>
<reference evidence="2 3" key="1">
    <citation type="submission" date="2024-10" db="EMBL/GenBank/DDBJ databases">
        <title>The Natural Products Discovery Center: Release of the First 8490 Sequenced Strains for Exploring Actinobacteria Biosynthetic Diversity.</title>
        <authorList>
            <person name="Kalkreuter E."/>
            <person name="Kautsar S.A."/>
            <person name="Yang D."/>
            <person name="Bader C.D."/>
            <person name="Teijaro C.N."/>
            <person name="Fluegel L."/>
            <person name="Davis C.M."/>
            <person name="Simpson J.R."/>
            <person name="Lauterbach L."/>
            <person name="Steele A.D."/>
            <person name="Gui C."/>
            <person name="Meng S."/>
            <person name="Li G."/>
            <person name="Viehrig K."/>
            <person name="Ye F."/>
            <person name="Su P."/>
            <person name="Kiefer A.F."/>
            <person name="Nichols A."/>
            <person name="Cepeda A.J."/>
            <person name="Yan W."/>
            <person name="Fan B."/>
            <person name="Jiang Y."/>
            <person name="Adhikari A."/>
            <person name="Zheng C.-J."/>
            <person name="Schuster L."/>
            <person name="Cowan T.M."/>
            <person name="Smanski M.J."/>
            <person name="Chevrette M.G."/>
            <person name="De Carvalho L.P.S."/>
            <person name="Shen B."/>
        </authorList>
    </citation>
    <scope>NUCLEOTIDE SEQUENCE [LARGE SCALE GENOMIC DNA]</scope>
    <source>
        <strain evidence="2 3">NPDC000087</strain>
    </source>
</reference>
<organism evidence="2 3">
    <name type="scientific">Paractinoplanes globisporus</name>
    <dbReference type="NCBI Taxonomy" id="113565"/>
    <lineage>
        <taxon>Bacteria</taxon>
        <taxon>Bacillati</taxon>
        <taxon>Actinomycetota</taxon>
        <taxon>Actinomycetes</taxon>
        <taxon>Micromonosporales</taxon>
        <taxon>Micromonosporaceae</taxon>
        <taxon>Paractinoplanes</taxon>
    </lineage>
</organism>
<dbReference type="InterPro" id="IPR001387">
    <property type="entry name" value="Cro/C1-type_HTH"/>
</dbReference>
<feature type="domain" description="HTH cro/C1-type" evidence="1">
    <location>
        <begin position="35"/>
        <end position="82"/>
    </location>
</feature>
<evidence type="ECO:0000313" key="3">
    <source>
        <dbReference type="Proteomes" id="UP001602245"/>
    </source>
</evidence>
<dbReference type="Gene3D" id="1.10.260.40">
    <property type="entry name" value="lambda repressor-like DNA-binding domains"/>
    <property type="match status" value="1"/>
</dbReference>
<proteinExistence type="predicted"/>